<dbReference type="Pfam" id="PF11799">
    <property type="entry name" value="IMS_C"/>
    <property type="match status" value="1"/>
</dbReference>
<dbReference type="Gene3D" id="3.30.1490.100">
    <property type="entry name" value="DNA polymerase, Y-family, little finger domain"/>
    <property type="match status" value="1"/>
</dbReference>
<dbReference type="EMBL" id="VUNS01000014">
    <property type="protein sequence ID" value="MST98011.1"/>
    <property type="molecule type" value="Genomic_DNA"/>
</dbReference>
<dbReference type="PANTHER" id="PTHR11076">
    <property type="entry name" value="DNA REPAIR POLYMERASE UMUC / TRANSFERASE FAMILY MEMBER"/>
    <property type="match status" value="1"/>
</dbReference>
<dbReference type="NCBIfam" id="NF002677">
    <property type="entry name" value="PRK02406.1"/>
    <property type="match status" value="1"/>
</dbReference>
<evidence type="ECO:0000256" key="11">
    <source>
        <dbReference type="ARBA" id="ARBA00022842"/>
    </source>
</evidence>
<keyword evidence="6 16" id="KW-0808">Transferase</keyword>
<keyword evidence="10 16" id="KW-0227">DNA damage</keyword>
<dbReference type="Pfam" id="PF00817">
    <property type="entry name" value="IMS"/>
    <property type="match status" value="1"/>
</dbReference>
<reference evidence="18 19" key="1">
    <citation type="submission" date="2019-08" db="EMBL/GenBank/DDBJ databases">
        <title>In-depth cultivation of the pig gut microbiome towards novel bacterial diversity and tailored functional studies.</title>
        <authorList>
            <person name="Wylensek D."/>
            <person name="Hitch T.C.A."/>
            <person name="Clavel T."/>
        </authorList>
    </citation>
    <scope>NUCLEOTIDE SEQUENCE [LARGE SCALE GENOMIC DNA]</scope>
    <source>
        <strain evidence="18 19">BBE-744-WT-12</strain>
    </source>
</reference>
<accession>A0A844G617</accession>
<dbReference type="InterPro" id="IPR043128">
    <property type="entry name" value="Rev_trsase/Diguanyl_cyclase"/>
</dbReference>
<evidence type="ECO:0000256" key="7">
    <source>
        <dbReference type="ARBA" id="ARBA00022695"/>
    </source>
</evidence>
<dbReference type="GO" id="GO:0006281">
    <property type="term" value="P:DNA repair"/>
    <property type="evidence" value="ECO:0007669"/>
    <property type="project" value="UniProtKB-UniRule"/>
</dbReference>
<evidence type="ECO:0000256" key="13">
    <source>
        <dbReference type="ARBA" id="ARBA00023125"/>
    </source>
</evidence>
<dbReference type="InterPro" id="IPR001126">
    <property type="entry name" value="UmuC"/>
</dbReference>
<dbReference type="Proteomes" id="UP000435649">
    <property type="component" value="Unassembled WGS sequence"/>
</dbReference>
<keyword evidence="14 16" id="KW-0234">DNA repair</keyword>
<keyword evidence="12 16" id="KW-0239">DNA-directed DNA polymerase</keyword>
<dbReference type="PANTHER" id="PTHR11076:SF33">
    <property type="entry name" value="DNA POLYMERASE KAPPA"/>
    <property type="match status" value="1"/>
</dbReference>
<evidence type="ECO:0000256" key="10">
    <source>
        <dbReference type="ARBA" id="ARBA00022763"/>
    </source>
</evidence>
<keyword evidence="19" id="KW-1185">Reference proteome</keyword>
<dbReference type="CDD" id="cd03586">
    <property type="entry name" value="PolY_Pol_IV_kappa"/>
    <property type="match status" value="1"/>
</dbReference>
<evidence type="ECO:0000256" key="6">
    <source>
        <dbReference type="ARBA" id="ARBA00022679"/>
    </source>
</evidence>
<evidence type="ECO:0000259" key="17">
    <source>
        <dbReference type="PROSITE" id="PS50173"/>
    </source>
</evidence>
<dbReference type="Gene3D" id="3.40.1170.60">
    <property type="match status" value="1"/>
</dbReference>
<evidence type="ECO:0000256" key="14">
    <source>
        <dbReference type="ARBA" id="ARBA00023204"/>
    </source>
</evidence>
<evidence type="ECO:0000256" key="4">
    <source>
        <dbReference type="ARBA" id="ARBA00022457"/>
    </source>
</evidence>
<dbReference type="InterPro" id="IPR017961">
    <property type="entry name" value="DNA_pol_Y-fam_little_finger"/>
</dbReference>
<dbReference type="InterPro" id="IPR036775">
    <property type="entry name" value="DNA_pol_Y-fam_lit_finger_sf"/>
</dbReference>
<feature type="active site" evidence="16">
    <location>
        <position position="104"/>
    </location>
</feature>
<evidence type="ECO:0000313" key="19">
    <source>
        <dbReference type="Proteomes" id="UP000435649"/>
    </source>
</evidence>
<organism evidence="18 19">
    <name type="scientific">Victivallis lenta</name>
    <dbReference type="NCBI Taxonomy" id="2606640"/>
    <lineage>
        <taxon>Bacteria</taxon>
        <taxon>Pseudomonadati</taxon>
        <taxon>Lentisphaerota</taxon>
        <taxon>Lentisphaeria</taxon>
        <taxon>Victivallales</taxon>
        <taxon>Victivallaceae</taxon>
        <taxon>Victivallis</taxon>
    </lineage>
</organism>
<dbReference type="SUPFAM" id="SSF100879">
    <property type="entry name" value="Lesion bypass DNA polymerase (Y-family), little finger domain"/>
    <property type="match status" value="1"/>
</dbReference>
<comment type="similarity">
    <text evidence="2 16">Belongs to the DNA polymerase type-Y family.</text>
</comment>
<dbReference type="PROSITE" id="PS50173">
    <property type="entry name" value="UMUC"/>
    <property type="match status" value="1"/>
</dbReference>
<dbReference type="GO" id="GO:0005829">
    <property type="term" value="C:cytosol"/>
    <property type="evidence" value="ECO:0007669"/>
    <property type="project" value="TreeGrafter"/>
</dbReference>
<keyword evidence="8 16" id="KW-0235">DNA replication</keyword>
<name>A0A844G617_9BACT</name>
<protein>
    <recommendedName>
        <fullName evidence="16">DNA polymerase IV</fullName>
        <shortName evidence="16">Pol IV</shortName>
        <ecNumber evidence="16">2.7.7.7</ecNumber>
    </recommendedName>
</protein>
<proteinExistence type="inferred from homology"/>
<evidence type="ECO:0000313" key="18">
    <source>
        <dbReference type="EMBL" id="MST98011.1"/>
    </source>
</evidence>
<dbReference type="Pfam" id="PF11798">
    <property type="entry name" value="IMS_HHH"/>
    <property type="match status" value="1"/>
</dbReference>
<dbReference type="InterPro" id="IPR043502">
    <property type="entry name" value="DNA/RNA_pol_sf"/>
</dbReference>
<evidence type="ECO:0000256" key="9">
    <source>
        <dbReference type="ARBA" id="ARBA00022723"/>
    </source>
</evidence>
<gene>
    <name evidence="16 18" type="primary">dinB</name>
    <name evidence="18" type="ORF">FYJ85_13275</name>
</gene>
<feature type="binding site" evidence="16">
    <location>
        <position position="8"/>
    </location>
    <ligand>
        <name>Mg(2+)</name>
        <dbReference type="ChEBI" id="CHEBI:18420"/>
    </ligand>
</feature>
<evidence type="ECO:0000256" key="5">
    <source>
        <dbReference type="ARBA" id="ARBA00022490"/>
    </source>
</evidence>
<evidence type="ECO:0000256" key="15">
    <source>
        <dbReference type="ARBA" id="ARBA00049244"/>
    </source>
</evidence>
<keyword evidence="11 16" id="KW-0460">Magnesium</keyword>
<dbReference type="Gene3D" id="3.30.70.270">
    <property type="match status" value="1"/>
</dbReference>
<dbReference type="GO" id="GO:0006261">
    <property type="term" value="P:DNA-templated DNA replication"/>
    <property type="evidence" value="ECO:0007669"/>
    <property type="project" value="UniProtKB-UniRule"/>
</dbReference>
<comment type="function">
    <text evidence="16">Poorly processive, error-prone DNA polymerase involved in untargeted mutagenesis. Copies undamaged DNA at stalled replication forks, which arise in vivo from mismatched or misaligned primer ends. These misaligned primers can be extended by PolIV. Exhibits no 3'-5' exonuclease (proofreading) activity. May be involved in translesional synthesis, in conjunction with the beta clamp from PolIII.</text>
</comment>
<dbReference type="NCBIfam" id="NF010731">
    <property type="entry name" value="PRK14133.1"/>
    <property type="match status" value="1"/>
</dbReference>
<evidence type="ECO:0000256" key="8">
    <source>
        <dbReference type="ARBA" id="ARBA00022705"/>
    </source>
</evidence>
<dbReference type="GO" id="GO:0003887">
    <property type="term" value="F:DNA-directed DNA polymerase activity"/>
    <property type="evidence" value="ECO:0007669"/>
    <property type="project" value="UniProtKB-UniRule"/>
</dbReference>
<dbReference type="GO" id="GO:0042276">
    <property type="term" value="P:error-prone translesion synthesis"/>
    <property type="evidence" value="ECO:0007669"/>
    <property type="project" value="TreeGrafter"/>
</dbReference>
<dbReference type="HAMAP" id="MF_01113">
    <property type="entry name" value="DNApol_IV"/>
    <property type="match status" value="1"/>
</dbReference>
<dbReference type="InterPro" id="IPR050116">
    <property type="entry name" value="DNA_polymerase-Y"/>
</dbReference>
<comment type="cofactor">
    <cofactor evidence="16">
        <name>Mg(2+)</name>
        <dbReference type="ChEBI" id="CHEBI:18420"/>
    </cofactor>
    <text evidence="16">Binds 2 magnesium ions per subunit.</text>
</comment>
<comment type="catalytic activity">
    <reaction evidence="15 16">
        <text>DNA(n) + a 2'-deoxyribonucleoside 5'-triphosphate = DNA(n+1) + diphosphate</text>
        <dbReference type="Rhea" id="RHEA:22508"/>
        <dbReference type="Rhea" id="RHEA-COMP:17339"/>
        <dbReference type="Rhea" id="RHEA-COMP:17340"/>
        <dbReference type="ChEBI" id="CHEBI:33019"/>
        <dbReference type="ChEBI" id="CHEBI:61560"/>
        <dbReference type="ChEBI" id="CHEBI:173112"/>
        <dbReference type="EC" id="2.7.7.7"/>
    </reaction>
</comment>
<evidence type="ECO:0000256" key="2">
    <source>
        <dbReference type="ARBA" id="ARBA00010945"/>
    </source>
</evidence>
<dbReference type="Gene3D" id="1.10.150.20">
    <property type="entry name" value="5' to 3' exonuclease, C-terminal subdomain"/>
    <property type="match status" value="1"/>
</dbReference>
<keyword evidence="5 16" id="KW-0963">Cytoplasm</keyword>
<dbReference type="GO" id="GO:0003684">
    <property type="term" value="F:damaged DNA binding"/>
    <property type="evidence" value="ECO:0007669"/>
    <property type="project" value="InterPro"/>
</dbReference>
<dbReference type="FunFam" id="3.30.1490.100:FF:000004">
    <property type="entry name" value="DNA polymerase IV"/>
    <property type="match status" value="1"/>
</dbReference>
<dbReference type="InterPro" id="IPR024728">
    <property type="entry name" value="PolY_HhH_motif"/>
</dbReference>
<dbReference type="FunFam" id="1.10.150.20:FF:000019">
    <property type="entry name" value="DNA polymerase IV"/>
    <property type="match status" value="1"/>
</dbReference>
<keyword evidence="13 16" id="KW-0238">DNA-binding</keyword>
<dbReference type="SUPFAM" id="SSF56672">
    <property type="entry name" value="DNA/RNA polymerases"/>
    <property type="match status" value="1"/>
</dbReference>
<evidence type="ECO:0000256" key="3">
    <source>
        <dbReference type="ARBA" id="ARBA00011245"/>
    </source>
</evidence>
<evidence type="ECO:0000256" key="16">
    <source>
        <dbReference type="HAMAP-Rule" id="MF_01113"/>
    </source>
</evidence>
<keyword evidence="4 16" id="KW-0515">Mutator protein</keyword>
<feature type="domain" description="UmuC" evidence="17">
    <location>
        <begin position="4"/>
        <end position="185"/>
    </location>
</feature>
<comment type="caution">
    <text evidence="18">The sequence shown here is derived from an EMBL/GenBank/DDBJ whole genome shotgun (WGS) entry which is preliminary data.</text>
</comment>
<dbReference type="GO" id="GO:0009432">
    <property type="term" value="P:SOS response"/>
    <property type="evidence" value="ECO:0007669"/>
    <property type="project" value="UniProtKB-ARBA"/>
</dbReference>
<dbReference type="RefSeq" id="WP_106055638.1">
    <property type="nucleotide sequence ID" value="NZ_CALXOB010000029.1"/>
</dbReference>
<evidence type="ECO:0000256" key="12">
    <source>
        <dbReference type="ARBA" id="ARBA00022932"/>
    </source>
</evidence>
<comment type="subcellular location">
    <subcellularLocation>
        <location evidence="1 16">Cytoplasm</location>
    </subcellularLocation>
</comment>
<keyword evidence="9 16" id="KW-0479">Metal-binding</keyword>
<dbReference type="EC" id="2.7.7.7" evidence="16"/>
<dbReference type="InterPro" id="IPR022880">
    <property type="entry name" value="DNApol_IV"/>
</dbReference>
<feature type="binding site" evidence="16">
    <location>
        <position position="103"/>
    </location>
    <ligand>
        <name>Mg(2+)</name>
        <dbReference type="ChEBI" id="CHEBI:18420"/>
    </ligand>
</feature>
<keyword evidence="7 16" id="KW-0548">Nucleotidyltransferase</keyword>
<dbReference type="AlphaFoldDB" id="A0A844G617"/>
<dbReference type="GO" id="GO:0000287">
    <property type="term" value="F:magnesium ion binding"/>
    <property type="evidence" value="ECO:0007669"/>
    <property type="project" value="UniProtKB-UniRule"/>
</dbReference>
<sequence>MRKIIHIDMDAFFASIEQRDRPGLRGLPVIVGGSAERRGVVSTCSYEARAFGVHSAMPMRTAQRLCPQAVYLEVDMKKYRNESARIREIFYSVTDLVEPVSIDEAYLDVTENKRSESSATRLARAVQREIFLKTGLTASAGVSYNKFLAKIASDLKKPAGLTVIPPERAMEFLDSLPVGKFHGIGKVSAAKLTGMNIRTGRDLRQLDAATLSALFGKTGLFYYNIVRGIDNRPVEVEDEPKSIGHEITLAEDCTDVRALRIMLRQLARRVARRLQARNLAGKTVTIKVRYENFETVTRSLSLHVPVCGGAEIGEIAVGLAAKTELASRPVRLLGVTVGNFSGPEPDPGFEQLEFRF</sequence>
<evidence type="ECO:0000256" key="1">
    <source>
        <dbReference type="ARBA" id="ARBA00004496"/>
    </source>
</evidence>
<comment type="subunit">
    <text evidence="3 16">Monomer.</text>
</comment>
<feature type="site" description="Substrate discrimination" evidence="16">
    <location>
        <position position="13"/>
    </location>
</feature>
<dbReference type="FunFam" id="3.40.1170.60:FF:000001">
    <property type="entry name" value="DNA polymerase IV"/>
    <property type="match status" value="1"/>
</dbReference>